<dbReference type="InterPro" id="IPR008331">
    <property type="entry name" value="Ferritin_DPS_dom"/>
</dbReference>
<gene>
    <name evidence="2" type="ORF">HNP86_000570</name>
</gene>
<sequence length="68" mass="7815">MDIAHEVKDYAAISMLQWFVNEQIEEESSFRDILDKLKLTGGDVNYLMVLDGELGQRVRTPPQSETNE</sequence>
<comment type="caution">
    <text evidence="2">The sequence shown here is derived from an EMBL/GenBank/DDBJ whole genome shotgun (WGS) entry which is preliminary data.</text>
</comment>
<dbReference type="EMBL" id="JACDUH010000001">
    <property type="protein sequence ID" value="MBA2850439.1"/>
    <property type="molecule type" value="Genomic_DNA"/>
</dbReference>
<reference evidence="2 3" key="1">
    <citation type="submission" date="2020-07" db="EMBL/GenBank/DDBJ databases">
        <title>Genomic Encyclopedia of Type Strains, Phase IV (KMG-V): Genome sequencing to study the core and pangenomes of soil and plant-associated prokaryotes.</title>
        <authorList>
            <person name="Whitman W."/>
        </authorList>
    </citation>
    <scope>NUCLEOTIDE SEQUENCE [LARGE SCALE GENOMIC DNA]</scope>
    <source>
        <strain evidence="2 3">A1</strain>
    </source>
</reference>
<evidence type="ECO:0000313" key="3">
    <source>
        <dbReference type="Proteomes" id="UP000564425"/>
    </source>
</evidence>
<feature type="domain" description="Ferritin-like diiron" evidence="1">
    <location>
        <begin position="1"/>
        <end position="41"/>
    </location>
</feature>
<dbReference type="GO" id="GO:0008199">
    <property type="term" value="F:ferric iron binding"/>
    <property type="evidence" value="ECO:0007669"/>
    <property type="project" value="InterPro"/>
</dbReference>
<dbReference type="Pfam" id="PF00210">
    <property type="entry name" value="Ferritin"/>
    <property type="match status" value="1"/>
</dbReference>
<dbReference type="InterPro" id="IPR009040">
    <property type="entry name" value="Ferritin-like_diiron"/>
</dbReference>
<dbReference type="SUPFAM" id="SSF47240">
    <property type="entry name" value="Ferritin-like"/>
    <property type="match status" value="1"/>
</dbReference>
<accession>A0A7J9NS02</accession>
<dbReference type="Proteomes" id="UP000564425">
    <property type="component" value="Unassembled WGS sequence"/>
</dbReference>
<organism evidence="2 3">
    <name type="scientific">Methanococcus maripaludis</name>
    <name type="common">Methanococcus deltae</name>
    <dbReference type="NCBI Taxonomy" id="39152"/>
    <lineage>
        <taxon>Archaea</taxon>
        <taxon>Methanobacteriati</taxon>
        <taxon>Methanobacteriota</taxon>
        <taxon>Methanomada group</taxon>
        <taxon>Methanococci</taxon>
        <taxon>Methanococcales</taxon>
        <taxon>Methanococcaceae</taxon>
        <taxon>Methanococcus</taxon>
    </lineage>
</organism>
<protein>
    <submittedName>
        <fullName evidence="2">Ferritin</fullName>
    </submittedName>
</protein>
<dbReference type="Gene3D" id="1.20.1260.10">
    <property type="match status" value="1"/>
</dbReference>
<evidence type="ECO:0000259" key="1">
    <source>
        <dbReference type="PROSITE" id="PS50905"/>
    </source>
</evidence>
<proteinExistence type="predicted"/>
<name>A0A7J9NS02_METMI</name>
<dbReference type="InterPro" id="IPR012347">
    <property type="entry name" value="Ferritin-like"/>
</dbReference>
<evidence type="ECO:0000313" key="2">
    <source>
        <dbReference type="EMBL" id="MBA2850439.1"/>
    </source>
</evidence>
<dbReference type="PROSITE" id="PS50905">
    <property type="entry name" value="FERRITIN_LIKE"/>
    <property type="match status" value="1"/>
</dbReference>
<dbReference type="AlphaFoldDB" id="A0A7J9NS02"/>
<dbReference type="InterPro" id="IPR009078">
    <property type="entry name" value="Ferritin-like_SF"/>
</dbReference>